<sequence length="376" mass="39051">MGNRSPADESGYNNDQQKLGRNDVNTFKGLLAATLLASAAAVAPAAAQDITLGFVTHAQGNPFIQQIIDGAQAAAKDLGVDLQVAQQPGSQAEGQLKLTQNFANAGAQGVATSIQGEGMTRGLNELVDAGVKIVQYNTLSTNINAPYVGEKSVESGRVLGKMIVEKLGGADAKGTVIVGICFPGIQVLENRSQGVQESLKAAPGLNVLGPFDVKVSEVENYNRWEQLYAANPETVAMVGLCAPDIASLGKLNAANGDKFVAGGYDLTEPNLKAIQDGHAFVSIGQSAFVQGYLPVALMVDAIKNDKPLEVGFYDAGAQIVTADTVDMGNGLPAISFEEAIKLAGDPAATAEYYKAWADKVKADPTAGMQPIAAEAE</sequence>
<dbReference type="Proteomes" id="UP000199071">
    <property type="component" value="Unassembled WGS sequence"/>
</dbReference>
<keyword evidence="6" id="KW-0813">Transport</keyword>
<feature type="domain" description="Periplasmic binding protein" evidence="5">
    <location>
        <begin position="53"/>
        <end position="305"/>
    </location>
</feature>
<dbReference type="InterPro" id="IPR028082">
    <property type="entry name" value="Peripla_BP_I"/>
</dbReference>
<dbReference type="STRING" id="665467.SAMN02982931_01644"/>
<dbReference type="InterPro" id="IPR025997">
    <property type="entry name" value="SBP_2_dom"/>
</dbReference>
<keyword evidence="7" id="KW-1185">Reference proteome</keyword>
<evidence type="ECO:0000313" key="7">
    <source>
        <dbReference type="Proteomes" id="UP000199071"/>
    </source>
</evidence>
<evidence type="ECO:0000259" key="5">
    <source>
        <dbReference type="Pfam" id="PF13407"/>
    </source>
</evidence>
<dbReference type="OrthoDB" id="3286068at2"/>
<evidence type="ECO:0000256" key="1">
    <source>
        <dbReference type="ARBA" id="ARBA00004196"/>
    </source>
</evidence>
<feature type="compositionally biased region" description="Polar residues" evidence="4">
    <location>
        <begin position="11"/>
        <end position="20"/>
    </location>
</feature>
<organism evidence="6 7">
    <name type="scientific">Bauldia litoralis</name>
    <dbReference type="NCBI Taxonomy" id="665467"/>
    <lineage>
        <taxon>Bacteria</taxon>
        <taxon>Pseudomonadati</taxon>
        <taxon>Pseudomonadota</taxon>
        <taxon>Alphaproteobacteria</taxon>
        <taxon>Hyphomicrobiales</taxon>
        <taxon>Kaistiaceae</taxon>
        <taxon>Bauldia</taxon>
    </lineage>
</organism>
<evidence type="ECO:0000256" key="4">
    <source>
        <dbReference type="SAM" id="MobiDB-lite"/>
    </source>
</evidence>
<keyword evidence="6" id="KW-0762">Sugar transport</keyword>
<dbReference type="GO" id="GO:0030246">
    <property type="term" value="F:carbohydrate binding"/>
    <property type="evidence" value="ECO:0007669"/>
    <property type="project" value="UniProtKB-ARBA"/>
</dbReference>
<evidence type="ECO:0000256" key="2">
    <source>
        <dbReference type="ARBA" id="ARBA00007639"/>
    </source>
</evidence>
<dbReference type="Pfam" id="PF13407">
    <property type="entry name" value="Peripla_BP_4"/>
    <property type="match status" value="1"/>
</dbReference>
<name>A0A1G6BMY4_9HYPH</name>
<comment type="similarity">
    <text evidence="2">Belongs to the bacterial solute-binding protein 2 family.</text>
</comment>
<dbReference type="EMBL" id="FMXQ01000003">
    <property type="protein sequence ID" value="SDB21981.1"/>
    <property type="molecule type" value="Genomic_DNA"/>
</dbReference>
<accession>A0A1G6BMY4</accession>
<dbReference type="SUPFAM" id="SSF53822">
    <property type="entry name" value="Periplasmic binding protein-like I"/>
    <property type="match status" value="1"/>
</dbReference>
<comment type="subcellular location">
    <subcellularLocation>
        <location evidence="1">Cell envelope</location>
    </subcellularLocation>
</comment>
<dbReference type="PANTHER" id="PTHR46847">
    <property type="entry name" value="D-ALLOSE-BINDING PERIPLASMIC PROTEIN-RELATED"/>
    <property type="match status" value="1"/>
</dbReference>
<keyword evidence="3" id="KW-0732">Signal</keyword>
<reference evidence="6 7" key="1">
    <citation type="submission" date="2016-10" db="EMBL/GenBank/DDBJ databases">
        <authorList>
            <person name="de Groot N.N."/>
        </authorList>
    </citation>
    <scope>NUCLEOTIDE SEQUENCE [LARGE SCALE GENOMIC DNA]</scope>
    <source>
        <strain evidence="6 7">ATCC 35022</strain>
    </source>
</reference>
<dbReference type="AlphaFoldDB" id="A0A1G6BMY4"/>
<dbReference type="PANTHER" id="PTHR46847:SF1">
    <property type="entry name" value="D-ALLOSE-BINDING PERIPLASMIC PROTEIN-RELATED"/>
    <property type="match status" value="1"/>
</dbReference>
<dbReference type="Gene3D" id="3.40.50.2300">
    <property type="match status" value="2"/>
</dbReference>
<proteinExistence type="inferred from homology"/>
<evidence type="ECO:0000313" key="6">
    <source>
        <dbReference type="EMBL" id="SDB21981.1"/>
    </source>
</evidence>
<protein>
    <submittedName>
        <fullName evidence="6">ABC-type sugar transport system, substrate-binding protein, contains N-terminal xre family HTH domain</fullName>
    </submittedName>
</protein>
<feature type="region of interest" description="Disordered" evidence="4">
    <location>
        <begin position="1"/>
        <end position="20"/>
    </location>
</feature>
<dbReference type="GO" id="GO:0030313">
    <property type="term" value="C:cell envelope"/>
    <property type="evidence" value="ECO:0007669"/>
    <property type="project" value="UniProtKB-SubCell"/>
</dbReference>
<gene>
    <name evidence="6" type="ORF">SAMN02982931_01644</name>
</gene>
<evidence type="ECO:0000256" key="3">
    <source>
        <dbReference type="ARBA" id="ARBA00022729"/>
    </source>
</evidence>